<sequence>MSSNVNVSGRNWKRTASDMDGTGVETEVRAMRRRMTELSMSPPPANGALVRPAVHNQRSDPAMHAYNSFVEQIMAQKTEEWAHKETVLERQIRLLQTQLADEQKRSSETAARAEEET</sequence>
<proteinExistence type="predicted"/>
<evidence type="ECO:0000256" key="1">
    <source>
        <dbReference type="SAM" id="MobiDB-lite"/>
    </source>
</evidence>
<protein>
    <submittedName>
        <fullName evidence="2">Uncharacterized protein</fullName>
    </submittedName>
</protein>
<organism evidence="2 3">
    <name type="scientific">Nothophoma quercina</name>
    <dbReference type="NCBI Taxonomy" id="749835"/>
    <lineage>
        <taxon>Eukaryota</taxon>
        <taxon>Fungi</taxon>
        <taxon>Dikarya</taxon>
        <taxon>Ascomycota</taxon>
        <taxon>Pezizomycotina</taxon>
        <taxon>Dothideomycetes</taxon>
        <taxon>Pleosporomycetidae</taxon>
        <taxon>Pleosporales</taxon>
        <taxon>Pleosporineae</taxon>
        <taxon>Didymellaceae</taxon>
        <taxon>Nothophoma</taxon>
    </lineage>
</organism>
<evidence type="ECO:0000313" key="2">
    <source>
        <dbReference type="EMBL" id="KAL1605691.1"/>
    </source>
</evidence>
<feature type="compositionally biased region" description="Basic and acidic residues" evidence="1">
    <location>
        <begin position="101"/>
        <end position="117"/>
    </location>
</feature>
<feature type="region of interest" description="Disordered" evidence="1">
    <location>
        <begin position="1"/>
        <end position="25"/>
    </location>
</feature>
<accession>A0ABR3RMM5</accession>
<feature type="region of interest" description="Disordered" evidence="1">
    <location>
        <begin position="97"/>
        <end position="117"/>
    </location>
</feature>
<keyword evidence="3" id="KW-1185">Reference proteome</keyword>
<name>A0ABR3RMM5_9PLEO</name>
<gene>
    <name evidence="2" type="ORF">SLS59_003494</name>
</gene>
<dbReference type="EMBL" id="JAKIXB020000009">
    <property type="protein sequence ID" value="KAL1605691.1"/>
    <property type="molecule type" value="Genomic_DNA"/>
</dbReference>
<reference evidence="2 3" key="1">
    <citation type="submission" date="2024-02" db="EMBL/GenBank/DDBJ databases">
        <title>De novo assembly and annotation of 12 fungi associated with fruit tree decline syndrome in Ontario, Canada.</title>
        <authorList>
            <person name="Sulman M."/>
            <person name="Ellouze W."/>
            <person name="Ilyukhin E."/>
        </authorList>
    </citation>
    <scope>NUCLEOTIDE SEQUENCE [LARGE SCALE GENOMIC DNA]</scope>
    <source>
        <strain evidence="2 3">M97-236</strain>
    </source>
</reference>
<evidence type="ECO:0000313" key="3">
    <source>
        <dbReference type="Proteomes" id="UP001521222"/>
    </source>
</evidence>
<dbReference type="Proteomes" id="UP001521222">
    <property type="component" value="Unassembled WGS sequence"/>
</dbReference>
<comment type="caution">
    <text evidence="2">The sequence shown here is derived from an EMBL/GenBank/DDBJ whole genome shotgun (WGS) entry which is preliminary data.</text>
</comment>